<evidence type="ECO:0000313" key="3">
    <source>
        <dbReference type="Proteomes" id="UP000176322"/>
    </source>
</evidence>
<dbReference type="PROSITE" id="PS51549">
    <property type="entry name" value="DM13"/>
    <property type="match status" value="1"/>
</dbReference>
<dbReference type="Proteomes" id="UP000176322">
    <property type="component" value="Unassembled WGS sequence"/>
</dbReference>
<accession>A0A1F6BXP0</accession>
<dbReference type="InterPro" id="IPR019545">
    <property type="entry name" value="DM13_domain"/>
</dbReference>
<comment type="caution">
    <text evidence="2">The sequence shown here is derived from an EMBL/GenBank/DDBJ whole genome shotgun (WGS) entry which is preliminary data.</text>
</comment>
<name>A0A1F6BXP0_9BACT</name>
<gene>
    <name evidence="2" type="ORF">A2837_00365</name>
</gene>
<reference evidence="2 3" key="1">
    <citation type="journal article" date="2016" name="Nat. Commun.">
        <title>Thousands of microbial genomes shed light on interconnected biogeochemical processes in an aquifer system.</title>
        <authorList>
            <person name="Anantharaman K."/>
            <person name="Brown C.T."/>
            <person name="Hug L.A."/>
            <person name="Sharon I."/>
            <person name="Castelle C.J."/>
            <person name="Probst A.J."/>
            <person name="Thomas B.C."/>
            <person name="Singh A."/>
            <person name="Wilkins M.J."/>
            <person name="Karaoz U."/>
            <person name="Brodie E.L."/>
            <person name="Williams K.H."/>
            <person name="Hubbard S.S."/>
            <person name="Banfield J.F."/>
        </authorList>
    </citation>
    <scope>NUCLEOTIDE SEQUENCE [LARGE SCALE GENOMIC DNA]</scope>
</reference>
<dbReference type="EMBL" id="MFKO01000007">
    <property type="protein sequence ID" value="OGG41588.1"/>
    <property type="molecule type" value="Genomic_DNA"/>
</dbReference>
<evidence type="ECO:0000259" key="1">
    <source>
        <dbReference type="PROSITE" id="PS51549"/>
    </source>
</evidence>
<dbReference type="AlphaFoldDB" id="A0A1F6BXP0"/>
<protein>
    <recommendedName>
        <fullName evidence="1">DM13 domain-containing protein</fullName>
    </recommendedName>
</protein>
<sequence>MTGTTAHPASGEVEVIETPEEKLIHYLNYEGTNGPDLYVYLSKDLEAKDFINLGEQKGNKGNIIYGVPLDVDLGEYKYVLTWCKSFGVLFDYAEIN</sequence>
<feature type="domain" description="DM13" evidence="1">
    <location>
        <begin position="1"/>
        <end position="96"/>
    </location>
</feature>
<evidence type="ECO:0000313" key="2">
    <source>
        <dbReference type="EMBL" id="OGG41588.1"/>
    </source>
</evidence>
<proteinExistence type="predicted"/>
<dbReference type="Pfam" id="PF10517">
    <property type="entry name" value="DM13"/>
    <property type="match status" value="1"/>
</dbReference>
<organism evidence="2 3">
    <name type="scientific">Candidatus Kaiserbacteria bacterium RIFCSPHIGHO2_01_FULL_46_22</name>
    <dbReference type="NCBI Taxonomy" id="1798475"/>
    <lineage>
        <taxon>Bacteria</taxon>
        <taxon>Candidatus Kaiseribacteriota</taxon>
    </lineage>
</organism>